<dbReference type="EC" id="3.1.4.11" evidence="1"/>
<dbReference type="EnsemblPlants" id="Kaladp0024s0346.1.v1.1">
    <property type="protein sequence ID" value="Kaladp0024s0346.1.v1.1"/>
    <property type="gene ID" value="Kaladp0024s0346.v1.1"/>
</dbReference>
<dbReference type="PRINTS" id="PR00390">
    <property type="entry name" value="PHPHLIPASEC"/>
</dbReference>
<dbReference type="GO" id="GO:0005886">
    <property type="term" value="C:plasma membrane"/>
    <property type="evidence" value="ECO:0007669"/>
    <property type="project" value="TreeGrafter"/>
</dbReference>
<evidence type="ECO:0000313" key="4">
    <source>
        <dbReference type="EnsemblPlants" id="Kaladp0024s0346.1.v1.1"/>
    </source>
</evidence>
<name>A0A7N0ZS51_KALFE</name>
<dbReference type="PROSITE" id="PS50008">
    <property type="entry name" value="PIPLC_Y_DOMAIN"/>
    <property type="match status" value="1"/>
</dbReference>
<comment type="catalytic activity">
    <reaction evidence="1">
        <text>a 1,2-diacyl-sn-glycero-3-phospho-(1D-myo-inositol-4,5-bisphosphate) + H2O = 1D-myo-inositol 1,4,5-trisphosphate + a 1,2-diacyl-sn-glycerol + H(+)</text>
        <dbReference type="Rhea" id="RHEA:33179"/>
        <dbReference type="ChEBI" id="CHEBI:15377"/>
        <dbReference type="ChEBI" id="CHEBI:15378"/>
        <dbReference type="ChEBI" id="CHEBI:17815"/>
        <dbReference type="ChEBI" id="CHEBI:58456"/>
        <dbReference type="ChEBI" id="CHEBI:203600"/>
        <dbReference type="EC" id="3.1.4.11"/>
    </reaction>
</comment>
<dbReference type="AlphaFoldDB" id="A0A7N0ZS51"/>
<keyword evidence="1" id="KW-0442">Lipid degradation</keyword>
<dbReference type="GO" id="GO:0051209">
    <property type="term" value="P:release of sequestered calcium ion into cytosol"/>
    <property type="evidence" value="ECO:0007669"/>
    <property type="project" value="TreeGrafter"/>
</dbReference>
<dbReference type="Proteomes" id="UP000594263">
    <property type="component" value="Unplaced"/>
</dbReference>
<protein>
    <recommendedName>
        <fullName evidence="1">Phosphoinositide phospholipase C</fullName>
        <ecNumber evidence="1">3.1.4.11</ecNumber>
    </recommendedName>
</protein>
<dbReference type="PANTHER" id="PTHR10336:SF101">
    <property type="entry name" value="PHOSPHOINOSITIDE PHOSPHOLIPASE C 6"/>
    <property type="match status" value="1"/>
</dbReference>
<organism evidence="4 5">
    <name type="scientific">Kalanchoe fedtschenkoi</name>
    <name type="common">Lavender scallops</name>
    <name type="synonym">South American air plant</name>
    <dbReference type="NCBI Taxonomy" id="63787"/>
    <lineage>
        <taxon>Eukaryota</taxon>
        <taxon>Viridiplantae</taxon>
        <taxon>Streptophyta</taxon>
        <taxon>Embryophyta</taxon>
        <taxon>Tracheophyta</taxon>
        <taxon>Spermatophyta</taxon>
        <taxon>Magnoliopsida</taxon>
        <taxon>eudicotyledons</taxon>
        <taxon>Gunneridae</taxon>
        <taxon>Pentapetalae</taxon>
        <taxon>Saxifragales</taxon>
        <taxon>Crassulaceae</taxon>
        <taxon>Kalanchoe</taxon>
    </lineage>
</organism>
<proteinExistence type="predicted"/>
<evidence type="ECO:0000313" key="5">
    <source>
        <dbReference type="Proteomes" id="UP000594263"/>
    </source>
</evidence>
<sequence length="261" mass="29256">MLYYSESDCFKNFPSPEELKSRVILSTKPPKEYLESKISKEKGSLSPDGIDTSEEEAVTLAELLAYDRIDSDQDDDLNDVKAQQLELKRVNALNSPRLIDSGQDDEVNNGFSERKSQPPGAPEYKRLNALHAGKPKNGLRDALKVMTDKVKRLSLSELALERAASSHGTDVVRFTQKNVLSTYPKGTRVNSSNYRPMVGWMPGAQMVAFNMQGYGKSLWLMHGMFRSNGECGYVKKPDLLMKKGPKMKSLIPEKHCQSRPP</sequence>
<dbReference type="GO" id="GO:0004435">
    <property type="term" value="F:phosphatidylinositol-4,5-bisphosphate phospholipase C activity"/>
    <property type="evidence" value="ECO:0007669"/>
    <property type="project" value="UniProtKB-EC"/>
</dbReference>
<dbReference type="SUPFAM" id="SSF51695">
    <property type="entry name" value="PLC-like phosphodiesterases"/>
    <property type="match status" value="1"/>
</dbReference>
<evidence type="ECO:0000256" key="2">
    <source>
        <dbReference type="SAM" id="MobiDB-lite"/>
    </source>
</evidence>
<dbReference type="GO" id="GO:0048015">
    <property type="term" value="P:phosphatidylinositol-mediated signaling"/>
    <property type="evidence" value="ECO:0007669"/>
    <property type="project" value="TreeGrafter"/>
</dbReference>
<keyword evidence="5" id="KW-1185">Reference proteome</keyword>
<dbReference type="Gene3D" id="3.20.20.190">
    <property type="entry name" value="Phosphatidylinositol (PI) phosphodiesterase"/>
    <property type="match status" value="1"/>
</dbReference>
<accession>A0A7N0ZS51</accession>
<keyword evidence="1" id="KW-0443">Lipid metabolism</keyword>
<dbReference type="PANTHER" id="PTHR10336">
    <property type="entry name" value="PHOSPHOINOSITIDE-SPECIFIC PHOSPHOLIPASE C FAMILY PROTEIN"/>
    <property type="match status" value="1"/>
</dbReference>
<keyword evidence="1" id="KW-0378">Hydrolase</keyword>
<dbReference type="InterPro" id="IPR001711">
    <property type="entry name" value="PLipase_C_Pinositol-sp_Y"/>
</dbReference>
<feature type="domain" description="PI-PLC Y-box" evidence="3">
    <location>
        <begin position="154"/>
        <end position="240"/>
    </location>
</feature>
<dbReference type="Gramene" id="Kaladp0024s0346.1.v1.1">
    <property type="protein sequence ID" value="Kaladp0024s0346.1.v1.1"/>
    <property type="gene ID" value="Kaladp0024s0346.v1.1"/>
</dbReference>
<reference evidence="4" key="1">
    <citation type="submission" date="2021-01" db="UniProtKB">
        <authorList>
            <consortium name="EnsemblPlants"/>
        </authorList>
    </citation>
    <scope>IDENTIFICATION</scope>
</reference>
<dbReference type="InterPro" id="IPR017946">
    <property type="entry name" value="PLC-like_Pdiesterase_TIM-brl"/>
</dbReference>
<feature type="region of interest" description="Disordered" evidence="2">
    <location>
        <begin position="97"/>
        <end position="123"/>
    </location>
</feature>
<dbReference type="Pfam" id="PF00387">
    <property type="entry name" value="PI-PLC-Y"/>
    <property type="match status" value="1"/>
</dbReference>
<evidence type="ECO:0000259" key="3">
    <source>
        <dbReference type="PROSITE" id="PS50008"/>
    </source>
</evidence>
<dbReference type="GO" id="GO:0016042">
    <property type="term" value="P:lipid catabolic process"/>
    <property type="evidence" value="ECO:0007669"/>
    <property type="project" value="UniProtKB-KW"/>
</dbReference>
<dbReference type="InterPro" id="IPR001192">
    <property type="entry name" value="PI-PLC_fam"/>
</dbReference>
<dbReference type="SMART" id="SM00149">
    <property type="entry name" value="PLCYc"/>
    <property type="match status" value="1"/>
</dbReference>
<evidence type="ECO:0000256" key="1">
    <source>
        <dbReference type="RuleBase" id="RU361133"/>
    </source>
</evidence>